<dbReference type="SUPFAM" id="SSF50156">
    <property type="entry name" value="PDZ domain-like"/>
    <property type="match status" value="1"/>
</dbReference>
<evidence type="ECO:0000256" key="5">
    <source>
        <dbReference type="ARBA" id="ARBA00022825"/>
    </source>
</evidence>
<sequence>MKVVRDKKILDLRVKLAETTYMLTDKIVCWAGCTLQAPHHSVRQVIKNLPSKVYCTSIHQGSPSKMYFLGVTNFITHVNEIPTQTLDDFLEAVRDIKDNSYCKLRIVTYENIPFAQTLKVNYHYFPTTELLKNDVSEWVFKKIEATNS</sequence>
<keyword evidence="5" id="KW-0378">Hydrolase</keyword>
<evidence type="ECO:0000259" key="6">
    <source>
        <dbReference type="Pfam" id="PF12812"/>
    </source>
</evidence>
<dbReference type="OrthoDB" id="4217619at2759"/>
<keyword evidence="5" id="KW-0720">Serine protease</keyword>
<dbReference type="Proteomes" id="UP001165063">
    <property type="component" value="Unassembled WGS sequence"/>
</dbReference>
<evidence type="ECO:0000256" key="4">
    <source>
        <dbReference type="ARBA" id="ARBA00022737"/>
    </source>
</evidence>
<dbReference type="AlphaFoldDB" id="A0A9W6T830"/>
<evidence type="ECO:0000256" key="3">
    <source>
        <dbReference type="ARBA" id="ARBA00022703"/>
    </source>
</evidence>
<protein>
    <recommendedName>
        <fullName evidence="1">Pro-apoptotic serine protease NMA111</fullName>
    </recommendedName>
    <alternativeName>
        <fullName evidence="2">Pro-apoptotic serine protease nma111</fullName>
    </alternativeName>
</protein>
<comment type="caution">
    <text evidence="7">The sequence shown here is derived from an EMBL/GenBank/DDBJ whole genome shotgun (WGS) entry which is preliminary data.</text>
</comment>
<evidence type="ECO:0000256" key="1">
    <source>
        <dbReference type="ARBA" id="ARBA00020338"/>
    </source>
</evidence>
<keyword evidence="5" id="KW-0645">Protease</keyword>
<dbReference type="GO" id="GO:0008236">
    <property type="term" value="F:serine-type peptidase activity"/>
    <property type="evidence" value="ECO:0007669"/>
    <property type="project" value="UniProtKB-KW"/>
</dbReference>
<keyword evidence="4" id="KW-0677">Repeat</keyword>
<dbReference type="GO" id="GO:0006915">
    <property type="term" value="P:apoptotic process"/>
    <property type="evidence" value="ECO:0007669"/>
    <property type="project" value="UniProtKB-KW"/>
</dbReference>
<evidence type="ECO:0000313" key="8">
    <source>
        <dbReference type="Proteomes" id="UP001165063"/>
    </source>
</evidence>
<keyword evidence="8" id="KW-1185">Reference proteome</keyword>
<name>A0A9W6T830_AMBMO</name>
<organism evidence="7 8">
    <name type="scientific">Ambrosiozyma monospora</name>
    <name type="common">Yeast</name>
    <name type="synonym">Endomycopsis monosporus</name>
    <dbReference type="NCBI Taxonomy" id="43982"/>
    <lineage>
        <taxon>Eukaryota</taxon>
        <taxon>Fungi</taxon>
        <taxon>Dikarya</taxon>
        <taxon>Ascomycota</taxon>
        <taxon>Saccharomycotina</taxon>
        <taxon>Pichiomycetes</taxon>
        <taxon>Pichiales</taxon>
        <taxon>Pichiaceae</taxon>
        <taxon>Ambrosiozyma</taxon>
    </lineage>
</organism>
<evidence type="ECO:0000256" key="2">
    <source>
        <dbReference type="ARBA" id="ARBA00021524"/>
    </source>
</evidence>
<reference evidence="7" key="1">
    <citation type="submission" date="2023-04" db="EMBL/GenBank/DDBJ databases">
        <title>Ambrosiozyma monospora NBRC 1965.</title>
        <authorList>
            <person name="Ichikawa N."/>
            <person name="Sato H."/>
            <person name="Tonouchi N."/>
        </authorList>
    </citation>
    <scope>NUCLEOTIDE SEQUENCE</scope>
    <source>
        <strain evidence="7">NBRC 1965</strain>
    </source>
</reference>
<evidence type="ECO:0000313" key="7">
    <source>
        <dbReference type="EMBL" id="GME81256.1"/>
    </source>
</evidence>
<dbReference type="InterPro" id="IPR036034">
    <property type="entry name" value="PDZ_sf"/>
</dbReference>
<gene>
    <name evidence="7" type="ORF">Amon01_000998000</name>
</gene>
<keyword evidence="3" id="KW-0053">Apoptosis</keyword>
<accession>A0A9W6T830</accession>
<dbReference type="InterPro" id="IPR025926">
    <property type="entry name" value="PDZ-like_dom"/>
</dbReference>
<dbReference type="PANTHER" id="PTHR46366:SF8">
    <property type="entry name" value="PRO-APOPTOTIC SERINE PROTEASE NMA111"/>
    <property type="match status" value="1"/>
</dbReference>
<dbReference type="Pfam" id="PF12812">
    <property type="entry name" value="PDZ_1"/>
    <property type="match status" value="1"/>
</dbReference>
<proteinExistence type="predicted"/>
<dbReference type="EMBL" id="BSXU01014686">
    <property type="protein sequence ID" value="GME81256.1"/>
    <property type="molecule type" value="Genomic_DNA"/>
</dbReference>
<dbReference type="PANTHER" id="PTHR46366">
    <property type="entry name" value="PRO-APOPTOTIC SERINE PROTEASE NMA111"/>
    <property type="match status" value="1"/>
</dbReference>
<feature type="domain" description="PDZ-like" evidence="6">
    <location>
        <begin position="24"/>
        <end position="99"/>
    </location>
</feature>